<protein>
    <submittedName>
        <fullName evidence="2">Type IV secretory pathway TrbL component</fullName>
    </submittedName>
</protein>
<keyword evidence="3" id="KW-1185">Reference proteome</keyword>
<evidence type="ECO:0000313" key="3">
    <source>
        <dbReference type="Proteomes" id="UP000321723"/>
    </source>
</evidence>
<dbReference type="Proteomes" id="UP000564629">
    <property type="component" value="Unassembled WGS sequence"/>
</dbReference>
<dbReference type="InterPro" id="IPR036689">
    <property type="entry name" value="ESAT-6-like_sf"/>
</dbReference>
<dbReference type="RefSeq" id="WP_146840718.1">
    <property type="nucleotide sequence ID" value="NZ_BJVQ01000103.1"/>
</dbReference>
<sequence>MGEIDTGAVRSAAGRIEQVASTVRDHVPDEVGDVASALPGSASAGAGTALATAWGEAFRGWATRADAQGQTLRDAAEAWESTNQGVARRFAGRQAVL</sequence>
<dbReference type="Proteomes" id="UP000321723">
    <property type="component" value="Unassembled WGS sequence"/>
</dbReference>
<dbReference type="EMBL" id="JACHDN010000001">
    <property type="protein sequence ID" value="MBB5472346.1"/>
    <property type="molecule type" value="Genomic_DNA"/>
</dbReference>
<organism evidence="1 3">
    <name type="scientific">Cellulomonas hominis</name>
    <dbReference type="NCBI Taxonomy" id="156981"/>
    <lineage>
        <taxon>Bacteria</taxon>
        <taxon>Bacillati</taxon>
        <taxon>Actinomycetota</taxon>
        <taxon>Actinomycetes</taxon>
        <taxon>Micrococcales</taxon>
        <taxon>Cellulomonadaceae</taxon>
        <taxon>Cellulomonas</taxon>
    </lineage>
</organism>
<dbReference type="SUPFAM" id="SSF140453">
    <property type="entry name" value="EsxAB dimer-like"/>
    <property type="match status" value="1"/>
</dbReference>
<proteinExistence type="predicted"/>
<name>A0A511FLL4_9CELL</name>
<accession>A0A511FLL4</accession>
<gene>
    <name evidence="1" type="ORF">CHO01_38440</name>
    <name evidence="2" type="ORF">HNR08_001082</name>
</gene>
<evidence type="ECO:0000313" key="2">
    <source>
        <dbReference type="EMBL" id="MBB5472346.1"/>
    </source>
</evidence>
<comment type="caution">
    <text evidence="1">The sequence shown here is derived from an EMBL/GenBank/DDBJ whole genome shotgun (WGS) entry which is preliminary data.</text>
</comment>
<evidence type="ECO:0000313" key="4">
    <source>
        <dbReference type="Proteomes" id="UP000564629"/>
    </source>
</evidence>
<reference evidence="2 4" key="2">
    <citation type="submission" date="2020-08" db="EMBL/GenBank/DDBJ databases">
        <title>Sequencing the genomes of 1000 actinobacteria strains.</title>
        <authorList>
            <person name="Klenk H.-P."/>
        </authorList>
    </citation>
    <scope>NUCLEOTIDE SEQUENCE [LARGE SCALE GENOMIC DNA]</scope>
    <source>
        <strain evidence="2 4">DSM 9581</strain>
    </source>
</reference>
<reference evidence="1 3" key="1">
    <citation type="submission" date="2019-07" db="EMBL/GenBank/DDBJ databases">
        <title>Whole genome shotgun sequence of Cellulomonas hominis NBRC 16055.</title>
        <authorList>
            <person name="Hosoyama A."/>
            <person name="Uohara A."/>
            <person name="Ohji S."/>
            <person name="Ichikawa N."/>
        </authorList>
    </citation>
    <scope>NUCLEOTIDE SEQUENCE [LARGE SCALE GENOMIC DNA]</scope>
    <source>
        <strain evidence="1 3">NBRC 16055</strain>
    </source>
</reference>
<evidence type="ECO:0000313" key="1">
    <source>
        <dbReference type="EMBL" id="GEL48728.1"/>
    </source>
</evidence>
<dbReference type="Gene3D" id="1.10.287.1060">
    <property type="entry name" value="ESAT-6-like"/>
    <property type="match status" value="1"/>
</dbReference>
<dbReference type="OrthoDB" id="4829227at2"/>
<dbReference type="EMBL" id="BJVQ01000103">
    <property type="protein sequence ID" value="GEL48728.1"/>
    <property type="molecule type" value="Genomic_DNA"/>
</dbReference>
<dbReference type="AlphaFoldDB" id="A0A511FLL4"/>